<keyword evidence="3" id="KW-1185">Reference proteome</keyword>
<organism evidence="4">
    <name type="scientific">Haemonchus placei</name>
    <name type="common">Barber's pole worm</name>
    <dbReference type="NCBI Taxonomy" id="6290"/>
    <lineage>
        <taxon>Eukaryota</taxon>
        <taxon>Metazoa</taxon>
        <taxon>Ecdysozoa</taxon>
        <taxon>Nematoda</taxon>
        <taxon>Chromadorea</taxon>
        <taxon>Rhabditida</taxon>
        <taxon>Rhabditina</taxon>
        <taxon>Rhabditomorpha</taxon>
        <taxon>Strongyloidea</taxon>
        <taxon>Trichostrongylidae</taxon>
        <taxon>Haemonchus</taxon>
    </lineage>
</organism>
<dbReference type="Proteomes" id="UP000268014">
    <property type="component" value="Unassembled WGS sequence"/>
</dbReference>
<accession>A0A0N4WS83</accession>
<protein>
    <submittedName>
        <fullName evidence="4">Integrase_H2C2 domain-containing protein</fullName>
    </submittedName>
</protein>
<feature type="domain" description="Integrase zinc-binding" evidence="1">
    <location>
        <begin position="40"/>
        <end position="85"/>
    </location>
</feature>
<reference evidence="2 3" key="2">
    <citation type="submission" date="2018-11" db="EMBL/GenBank/DDBJ databases">
        <authorList>
            <consortium name="Pathogen Informatics"/>
        </authorList>
    </citation>
    <scope>NUCLEOTIDE SEQUENCE [LARGE SCALE GENOMIC DNA]</scope>
    <source>
        <strain evidence="2 3">MHpl1</strain>
    </source>
</reference>
<dbReference type="Pfam" id="PF17921">
    <property type="entry name" value="Integrase_H2C2"/>
    <property type="match status" value="1"/>
</dbReference>
<evidence type="ECO:0000313" key="2">
    <source>
        <dbReference type="EMBL" id="VDO52586.1"/>
    </source>
</evidence>
<evidence type="ECO:0000313" key="4">
    <source>
        <dbReference type="WBParaSite" id="HPLM_0001438201-mRNA-1"/>
    </source>
</evidence>
<dbReference type="EMBL" id="UZAF01018546">
    <property type="protein sequence ID" value="VDO52586.1"/>
    <property type="molecule type" value="Genomic_DNA"/>
</dbReference>
<dbReference type="InterPro" id="IPR041588">
    <property type="entry name" value="Integrase_H2C2"/>
</dbReference>
<name>A0A0N4WS83_HAEPC</name>
<gene>
    <name evidence="2" type="ORF">HPLM_LOCUS14374</name>
</gene>
<proteinExistence type="predicted"/>
<dbReference type="AlphaFoldDB" id="A0A0N4WS83"/>
<reference evidence="4" key="1">
    <citation type="submission" date="2017-02" db="UniProtKB">
        <authorList>
            <consortium name="WormBaseParasite"/>
        </authorList>
    </citation>
    <scope>IDENTIFICATION</scope>
</reference>
<dbReference type="Gene3D" id="1.10.340.70">
    <property type="match status" value="1"/>
</dbReference>
<evidence type="ECO:0000259" key="1">
    <source>
        <dbReference type="Pfam" id="PF17921"/>
    </source>
</evidence>
<sequence>MQVFEEGQKRFYSVAYCSHTLSGTERRWSTVQIELVLTTLAHCQEGRWDEKKTLAKALRKYYWMPVYSGIHKWCDACMTCQMLRPPNPAYRERNCLC</sequence>
<evidence type="ECO:0000313" key="3">
    <source>
        <dbReference type="Proteomes" id="UP000268014"/>
    </source>
</evidence>
<dbReference type="WBParaSite" id="HPLM_0001438201-mRNA-1">
    <property type="protein sequence ID" value="HPLM_0001438201-mRNA-1"/>
    <property type="gene ID" value="HPLM_0001438201"/>
</dbReference>